<dbReference type="InterPro" id="IPR005545">
    <property type="entry name" value="YCII"/>
</dbReference>
<gene>
    <name evidence="3" type="ORF">ACHAWO_004489</name>
</gene>
<dbReference type="PANTHER" id="PTHR37828">
    <property type="entry name" value="GSR2449 PROTEIN"/>
    <property type="match status" value="1"/>
</dbReference>
<keyword evidence="4" id="KW-1185">Reference proteome</keyword>
<reference evidence="3 4" key="1">
    <citation type="submission" date="2024-10" db="EMBL/GenBank/DDBJ databases">
        <title>Updated reference genomes for cyclostephanoid diatoms.</title>
        <authorList>
            <person name="Roberts W.R."/>
            <person name="Alverson A.J."/>
        </authorList>
    </citation>
    <scope>NUCLEOTIDE SEQUENCE [LARGE SCALE GENOMIC DNA]</scope>
    <source>
        <strain evidence="3 4">AJA010-31</strain>
    </source>
</reference>
<sequence length="141" mass="15966">MKILLFTTTTLAANIGAADSFSVYNYRHSRAIKVSLRAAPEGMKWFVKTETFSKPYPEVKRHLEEHREWVRSLREDGTIKIASGYRVDENDKPGGGGLMIFAATDYAAAEKFVKGDPLISNECVNWQLNRWIPETGDINIE</sequence>
<proteinExistence type="predicted"/>
<feature type="signal peptide" evidence="1">
    <location>
        <begin position="1"/>
        <end position="20"/>
    </location>
</feature>
<accession>A0ABD3NX88</accession>
<dbReference type="Pfam" id="PF03795">
    <property type="entry name" value="YCII"/>
    <property type="match status" value="1"/>
</dbReference>
<dbReference type="Gene3D" id="3.30.70.1060">
    <property type="entry name" value="Dimeric alpha+beta barrel"/>
    <property type="match status" value="1"/>
</dbReference>
<feature type="domain" description="YCII-related" evidence="2">
    <location>
        <begin position="57"/>
        <end position="123"/>
    </location>
</feature>
<dbReference type="PANTHER" id="PTHR37828:SF1">
    <property type="entry name" value="YCII-RELATED DOMAIN-CONTAINING PROTEIN"/>
    <property type="match status" value="1"/>
</dbReference>
<dbReference type="InterPro" id="IPR011008">
    <property type="entry name" value="Dimeric_a/b-barrel"/>
</dbReference>
<protein>
    <recommendedName>
        <fullName evidence="2">YCII-related domain-containing protein</fullName>
    </recommendedName>
</protein>
<comment type="caution">
    <text evidence="3">The sequence shown here is derived from an EMBL/GenBank/DDBJ whole genome shotgun (WGS) entry which is preliminary data.</text>
</comment>
<evidence type="ECO:0000256" key="1">
    <source>
        <dbReference type="SAM" id="SignalP"/>
    </source>
</evidence>
<keyword evidence="1" id="KW-0732">Signal</keyword>
<feature type="chain" id="PRO_5044806110" description="YCII-related domain-containing protein" evidence="1">
    <location>
        <begin position="21"/>
        <end position="141"/>
    </location>
</feature>
<evidence type="ECO:0000313" key="4">
    <source>
        <dbReference type="Proteomes" id="UP001530400"/>
    </source>
</evidence>
<dbReference type="AlphaFoldDB" id="A0ABD3NX88"/>
<organism evidence="3 4">
    <name type="scientific">Cyclotella atomus</name>
    <dbReference type="NCBI Taxonomy" id="382360"/>
    <lineage>
        <taxon>Eukaryota</taxon>
        <taxon>Sar</taxon>
        <taxon>Stramenopiles</taxon>
        <taxon>Ochrophyta</taxon>
        <taxon>Bacillariophyta</taxon>
        <taxon>Coscinodiscophyceae</taxon>
        <taxon>Thalassiosirophycidae</taxon>
        <taxon>Stephanodiscales</taxon>
        <taxon>Stephanodiscaceae</taxon>
        <taxon>Cyclotella</taxon>
    </lineage>
</organism>
<dbReference type="SUPFAM" id="SSF54909">
    <property type="entry name" value="Dimeric alpha+beta barrel"/>
    <property type="match status" value="1"/>
</dbReference>
<dbReference type="Proteomes" id="UP001530400">
    <property type="component" value="Unassembled WGS sequence"/>
</dbReference>
<dbReference type="EMBL" id="JALLPJ020000913">
    <property type="protein sequence ID" value="KAL3779913.1"/>
    <property type="molecule type" value="Genomic_DNA"/>
</dbReference>
<evidence type="ECO:0000259" key="2">
    <source>
        <dbReference type="Pfam" id="PF03795"/>
    </source>
</evidence>
<name>A0ABD3NX88_9STRA</name>
<evidence type="ECO:0000313" key="3">
    <source>
        <dbReference type="EMBL" id="KAL3779913.1"/>
    </source>
</evidence>